<dbReference type="Proteomes" id="UP000593562">
    <property type="component" value="Unassembled WGS sequence"/>
</dbReference>
<evidence type="ECO:0000256" key="1">
    <source>
        <dbReference type="SAM" id="SignalP"/>
    </source>
</evidence>
<keyword evidence="3" id="KW-1185">Reference proteome</keyword>
<comment type="caution">
    <text evidence="2">The sequence shown here is derived from an EMBL/GenBank/DDBJ whole genome shotgun (WGS) entry which is preliminary data.</text>
</comment>
<feature type="chain" id="PRO_5029456823" evidence="1">
    <location>
        <begin position="24"/>
        <end position="236"/>
    </location>
</feature>
<dbReference type="EMBL" id="JAAARO010000012">
    <property type="protein sequence ID" value="KAF5739532.1"/>
    <property type="molecule type" value="Genomic_DNA"/>
</dbReference>
<dbReference type="AlphaFoldDB" id="A0A7J7CZJ6"/>
<evidence type="ECO:0000313" key="3">
    <source>
        <dbReference type="Proteomes" id="UP000593562"/>
    </source>
</evidence>
<feature type="signal peptide" evidence="1">
    <location>
        <begin position="1"/>
        <end position="23"/>
    </location>
</feature>
<dbReference type="InParanoid" id="A0A7J7CZJ6"/>
<evidence type="ECO:0000313" key="2">
    <source>
        <dbReference type="EMBL" id="KAF5739532.1"/>
    </source>
</evidence>
<keyword evidence="1" id="KW-0732">Signal</keyword>
<protein>
    <submittedName>
        <fullName evidence="2">Uncharacterized protein</fullName>
    </submittedName>
</protein>
<gene>
    <name evidence="2" type="ORF">HS088_TW12G00738</name>
</gene>
<organism evidence="2 3">
    <name type="scientific">Tripterygium wilfordii</name>
    <name type="common">Thunder God vine</name>
    <dbReference type="NCBI Taxonomy" id="458696"/>
    <lineage>
        <taxon>Eukaryota</taxon>
        <taxon>Viridiplantae</taxon>
        <taxon>Streptophyta</taxon>
        <taxon>Embryophyta</taxon>
        <taxon>Tracheophyta</taxon>
        <taxon>Spermatophyta</taxon>
        <taxon>Magnoliopsida</taxon>
        <taxon>eudicotyledons</taxon>
        <taxon>Gunneridae</taxon>
        <taxon>Pentapetalae</taxon>
        <taxon>rosids</taxon>
        <taxon>fabids</taxon>
        <taxon>Celastrales</taxon>
        <taxon>Celastraceae</taxon>
        <taxon>Tripterygium</taxon>
    </lineage>
</organism>
<reference evidence="2 3" key="1">
    <citation type="journal article" date="2020" name="Nat. Commun.">
        <title>Genome of Tripterygium wilfordii and identification of cytochrome P450 involved in triptolide biosynthesis.</title>
        <authorList>
            <person name="Tu L."/>
            <person name="Su P."/>
            <person name="Zhang Z."/>
            <person name="Gao L."/>
            <person name="Wang J."/>
            <person name="Hu T."/>
            <person name="Zhou J."/>
            <person name="Zhang Y."/>
            <person name="Zhao Y."/>
            <person name="Liu Y."/>
            <person name="Song Y."/>
            <person name="Tong Y."/>
            <person name="Lu Y."/>
            <person name="Yang J."/>
            <person name="Xu C."/>
            <person name="Jia M."/>
            <person name="Peters R.J."/>
            <person name="Huang L."/>
            <person name="Gao W."/>
        </authorList>
    </citation>
    <scope>NUCLEOTIDE SEQUENCE [LARGE SCALE GENOMIC DNA]</scope>
    <source>
        <strain evidence="3">cv. XIE 37</strain>
        <tissue evidence="2">Leaf</tissue>
    </source>
</reference>
<proteinExistence type="predicted"/>
<name>A0A7J7CZJ6_TRIWF</name>
<accession>A0A7J7CZJ6</accession>
<dbReference type="PANTHER" id="PTHR33881">
    <property type="entry name" value="NEUROGENIC LOCUS NOTCH-LIKE PROTEIN"/>
    <property type="match status" value="1"/>
</dbReference>
<sequence length="236" mass="26200">MASSKGITFLALLLVLLPMVAMGDDWLPAFYDKVCEQVNCGKGTCVANITYAFSYICECEPGWKRTRYDDVDEAAPFLPCVIPNCTLDYTCQPAPPPVPAKEVPNNISFFDPCYWAYCGEGSCTKNKTYNYECSCQSGFFNLLNSTYFPCYSDCTIGSDCSSLGIKVANQETTPGSGGSQGRTFIEHVMCIDFKEVFILRTHDVKFCSVYAATSILPGKFHWMIILVMSMALFLKN</sequence>
<dbReference type="PANTHER" id="PTHR33881:SF10">
    <property type="entry name" value="SLIT HOMOLOG 2 PROTEIN-LIKE"/>
    <property type="match status" value="1"/>
</dbReference>